<dbReference type="RefSeq" id="WP_007855183.1">
    <property type="nucleotide sequence ID" value="NZ_CP011531.1"/>
</dbReference>
<evidence type="ECO:0000313" key="2">
    <source>
        <dbReference type="Proteomes" id="UP000004019"/>
    </source>
</evidence>
<dbReference type="AlphaFoldDB" id="I8WE50"/>
<gene>
    <name evidence="1" type="ORF">HMPREF1065_02924</name>
</gene>
<dbReference type="HOGENOM" id="CLU_2894494_0_0_10"/>
<comment type="caution">
    <text evidence="1">The sequence shown here is derived from an EMBL/GenBank/DDBJ whole genome shotgun (WGS) entry which is preliminary data.</text>
</comment>
<sequence length="62" mass="7610">MEVKKISVCFGHDIEAFVKYNDFHQEQKKKFRNDPFLFTNFYYNEKMNGMYCLDKAKDEKTR</sequence>
<organism evidence="1 2">
    <name type="scientific">Phocaeicola dorei CL03T12C01</name>
    <dbReference type="NCBI Taxonomy" id="997877"/>
    <lineage>
        <taxon>Bacteria</taxon>
        <taxon>Pseudomonadati</taxon>
        <taxon>Bacteroidota</taxon>
        <taxon>Bacteroidia</taxon>
        <taxon>Bacteroidales</taxon>
        <taxon>Bacteroidaceae</taxon>
        <taxon>Phocaeicola</taxon>
    </lineage>
</organism>
<reference evidence="1 2" key="1">
    <citation type="submission" date="2012-02" db="EMBL/GenBank/DDBJ databases">
        <title>The Genome Sequence of Bacteroides dorei CL03T12C01.</title>
        <authorList>
            <consortium name="The Broad Institute Genome Sequencing Platform"/>
            <person name="Earl A."/>
            <person name="Ward D."/>
            <person name="Feldgarden M."/>
            <person name="Gevers D."/>
            <person name="Zitomersky N.L."/>
            <person name="Coyne M.J."/>
            <person name="Comstock L.E."/>
            <person name="Young S.K."/>
            <person name="Zeng Q."/>
            <person name="Gargeya S."/>
            <person name="Fitzgerald M."/>
            <person name="Haas B."/>
            <person name="Abouelleil A."/>
            <person name="Alvarado L."/>
            <person name="Arachchi H.M."/>
            <person name="Berlin A."/>
            <person name="Chapman S.B."/>
            <person name="Gearin G."/>
            <person name="Goldberg J."/>
            <person name="Griggs A."/>
            <person name="Gujja S."/>
            <person name="Hansen M."/>
            <person name="Heiman D."/>
            <person name="Howarth C."/>
            <person name="Larimer J."/>
            <person name="Lui A."/>
            <person name="MacDonald P.J.P."/>
            <person name="McCowen C."/>
            <person name="Montmayeur A."/>
            <person name="Murphy C."/>
            <person name="Neiman D."/>
            <person name="Pearson M."/>
            <person name="Priest M."/>
            <person name="Roberts A."/>
            <person name="Saif S."/>
            <person name="Shea T."/>
            <person name="Sisk P."/>
            <person name="Stolte C."/>
            <person name="Sykes S."/>
            <person name="Wortman J."/>
            <person name="Nusbaum C."/>
            <person name="Birren B."/>
        </authorList>
    </citation>
    <scope>NUCLEOTIDE SEQUENCE [LARGE SCALE GENOMIC DNA]</scope>
    <source>
        <strain evidence="1 2">CL03T12C01</strain>
    </source>
</reference>
<accession>I8WE50</accession>
<protein>
    <submittedName>
        <fullName evidence="1">Uncharacterized protein</fullName>
    </submittedName>
</protein>
<name>I8WE50_9BACT</name>
<dbReference type="EMBL" id="AGXI01000019">
    <property type="protein sequence ID" value="EIY36102.1"/>
    <property type="molecule type" value="Genomic_DNA"/>
</dbReference>
<dbReference type="Proteomes" id="UP000004019">
    <property type="component" value="Unassembled WGS sequence"/>
</dbReference>
<dbReference type="PATRIC" id="fig|997877.3.peg.3083"/>
<proteinExistence type="predicted"/>
<evidence type="ECO:0000313" key="1">
    <source>
        <dbReference type="EMBL" id="EIY36102.1"/>
    </source>
</evidence>